<dbReference type="PANTHER" id="PTHR37422">
    <property type="entry name" value="TEICHURONIC ACID BIOSYNTHESIS PROTEIN TUAE"/>
    <property type="match status" value="1"/>
</dbReference>
<feature type="transmembrane region" description="Helical" evidence="6">
    <location>
        <begin position="101"/>
        <end position="119"/>
    </location>
</feature>
<keyword evidence="9" id="KW-1185">Reference proteome</keyword>
<gene>
    <name evidence="8" type="ORF">F3168_08200</name>
</gene>
<feature type="transmembrane region" description="Helical" evidence="6">
    <location>
        <begin position="368"/>
        <end position="385"/>
    </location>
</feature>
<dbReference type="InterPro" id="IPR051533">
    <property type="entry name" value="WaaL-like"/>
</dbReference>
<evidence type="ECO:0000256" key="5">
    <source>
        <dbReference type="SAM" id="MobiDB-lite"/>
    </source>
</evidence>
<evidence type="ECO:0000313" key="8">
    <source>
        <dbReference type="EMBL" id="MQT17244.1"/>
    </source>
</evidence>
<feature type="transmembrane region" description="Helical" evidence="6">
    <location>
        <begin position="166"/>
        <end position="182"/>
    </location>
</feature>
<reference evidence="8 9" key="1">
    <citation type="submission" date="2019-09" db="EMBL/GenBank/DDBJ databases">
        <title>Polymorphobacter sp. isolated from a lake in China.</title>
        <authorList>
            <person name="Liu Z."/>
        </authorList>
    </citation>
    <scope>NUCLEOTIDE SEQUENCE [LARGE SCALE GENOMIC DNA]</scope>
    <source>
        <strain evidence="8 9">D40P</strain>
    </source>
</reference>
<evidence type="ECO:0000256" key="4">
    <source>
        <dbReference type="ARBA" id="ARBA00023136"/>
    </source>
</evidence>
<accession>A0A7C9KMW2</accession>
<keyword evidence="4 6" id="KW-0472">Membrane</keyword>
<feature type="transmembrane region" description="Helical" evidence="6">
    <location>
        <begin position="189"/>
        <end position="207"/>
    </location>
</feature>
<dbReference type="InterPro" id="IPR007016">
    <property type="entry name" value="O-antigen_ligase-rel_domated"/>
</dbReference>
<feature type="region of interest" description="Disordered" evidence="5">
    <location>
        <begin position="417"/>
        <end position="451"/>
    </location>
</feature>
<dbReference type="Pfam" id="PF04932">
    <property type="entry name" value="Wzy_C"/>
    <property type="match status" value="1"/>
</dbReference>
<dbReference type="GO" id="GO:0016020">
    <property type="term" value="C:membrane"/>
    <property type="evidence" value="ECO:0007669"/>
    <property type="project" value="UniProtKB-SubCell"/>
</dbReference>
<dbReference type="PANTHER" id="PTHR37422:SF21">
    <property type="entry name" value="EXOQ-LIKE PROTEIN"/>
    <property type="match status" value="1"/>
</dbReference>
<comment type="subcellular location">
    <subcellularLocation>
        <location evidence="1">Membrane</location>
        <topology evidence="1">Multi-pass membrane protein</topology>
    </subcellularLocation>
</comment>
<evidence type="ECO:0000256" key="3">
    <source>
        <dbReference type="ARBA" id="ARBA00022989"/>
    </source>
</evidence>
<feature type="transmembrane region" description="Helical" evidence="6">
    <location>
        <begin position="34"/>
        <end position="66"/>
    </location>
</feature>
<sequence>MPGGRGSFVDDSFERPRRNSLSVGDTLQRFEAPIAVAALLAIVGTGIFGTPAAGVFIFAALLLVAFRPLAAARDLLKFWPLLVLPLVAIASTLWSDAPERTMRAALQFMLTCIAAIMVCRRLAADHAILTLFIGYGVLALIALPSVPASLAGGTPLLGPFDSKNQMGFSAHLLVALALAVIFDRQQPSIARFVAAAAVPLGLGLLVLSNSAGAVASVGITFIAFPALMLLGRLSQRGRLIVLLLLIVALVIGSIFLSDIEAAIAAFRENVLKKDATLTGRTYLWEYADQLNRERPWLGGGYYAFWRHGNLGAEGLWRWGGIASRSGFNFHNAFIEMQVDLGWVGLGILVAMCIGIAGVACYRQFTRPTVPMAFFLAFLAVTYARSLTETGMIAPFSAVTVFCLATVVYARAPDRKRVDRRRDRAGPSADRGALPARRRRMDGRQPRAPARA</sequence>
<feature type="transmembrane region" description="Helical" evidence="6">
    <location>
        <begin position="242"/>
        <end position="266"/>
    </location>
</feature>
<feature type="transmembrane region" description="Helical" evidence="6">
    <location>
        <begin position="340"/>
        <end position="361"/>
    </location>
</feature>
<keyword evidence="2 6" id="KW-0812">Transmembrane</keyword>
<feature type="domain" description="O-antigen ligase-related" evidence="7">
    <location>
        <begin position="200"/>
        <end position="348"/>
    </location>
</feature>
<name>A0A7C9KMW2_9SPHN</name>
<feature type="transmembrane region" description="Helical" evidence="6">
    <location>
        <begin position="126"/>
        <end position="146"/>
    </location>
</feature>
<evidence type="ECO:0000256" key="6">
    <source>
        <dbReference type="SAM" id="Phobius"/>
    </source>
</evidence>
<protein>
    <recommendedName>
        <fullName evidence="7">O-antigen ligase-related domain-containing protein</fullName>
    </recommendedName>
</protein>
<evidence type="ECO:0000313" key="9">
    <source>
        <dbReference type="Proteomes" id="UP000481327"/>
    </source>
</evidence>
<feature type="transmembrane region" description="Helical" evidence="6">
    <location>
        <begin position="213"/>
        <end position="230"/>
    </location>
</feature>
<proteinExistence type="predicted"/>
<dbReference type="EMBL" id="WIOL01000002">
    <property type="protein sequence ID" value="MQT17244.1"/>
    <property type="molecule type" value="Genomic_DNA"/>
</dbReference>
<dbReference type="OrthoDB" id="4391260at2"/>
<dbReference type="Proteomes" id="UP000481327">
    <property type="component" value="Unassembled WGS sequence"/>
</dbReference>
<evidence type="ECO:0000256" key="2">
    <source>
        <dbReference type="ARBA" id="ARBA00022692"/>
    </source>
</evidence>
<comment type="caution">
    <text evidence="8">The sequence shown here is derived from an EMBL/GenBank/DDBJ whole genome shotgun (WGS) entry which is preliminary data.</text>
</comment>
<evidence type="ECO:0000259" key="7">
    <source>
        <dbReference type="Pfam" id="PF04932"/>
    </source>
</evidence>
<feature type="transmembrane region" description="Helical" evidence="6">
    <location>
        <begin position="391"/>
        <end position="411"/>
    </location>
</feature>
<feature type="transmembrane region" description="Helical" evidence="6">
    <location>
        <begin position="78"/>
        <end position="95"/>
    </location>
</feature>
<evidence type="ECO:0000256" key="1">
    <source>
        <dbReference type="ARBA" id="ARBA00004141"/>
    </source>
</evidence>
<organism evidence="8 9">
    <name type="scientific">Sandarakinorhabdus fusca</name>
    <dbReference type="NCBI Taxonomy" id="1439888"/>
    <lineage>
        <taxon>Bacteria</taxon>
        <taxon>Pseudomonadati</taxon>
        <taxon>Pseudomonadota</taxon>
        <taxon>Alphaproteobacteria</taxon>
        <taxon>Sphingomonadales</taxon>
        <taxon>Sphingosinicellaceae</taxon>
        <taxon>Sandarakinorhabdus</taxon>
    </lineage>
</organism>
<keyword evidence="3 6" id="KW-1133">Transmembrane helix</keyword>
<dbReference type="AlphaFoldDB" id="A0A7C9KMW2"/>